<keyword evidence="1" id="KW-0862">Zinc</keyword>
<feature type="domain" description="CCHC-type" evidence="3">
    <location>
        <begin position="82"/>
        <end position="95"/>
    </location>
</feature>
<dbReference type="InterPro" id="IPR001878">
    <property type="entry name" value="Znf_CCHC"/>
</dbReference>
<evidence type="ECO:0000256" key="2">
    <source>
        <dbReference type="SAM" id="MobiDB-lite"/>
    </source>
</evidence>
<feature type="region of interest" description="Disordered" evidence="2">
    <location>
        <begin position="133"/>
        <end position="200"/>
    </location>
</feature>
<sequence length="235" mass="26569">MFPSTLVVWVRFSGYMYKKSVLKAIGESIGWIVKIDDNTDNRTIGQFARLAVCFNLTKPLVLKISVENHTQRVEYESLPYNCYNCGHYGHTRERCMATTTDKTTANGQEVPNEPEPTIQHVEKENFGSWMVVEKRGRRSTRRGQSWTNNNNGETSPGLNSEHKDVAANNNGSRRDKGKSVVGSVNGWTRNGPTKNVGHSSLYEPMEYNSKSGVDLARQMHTKLNLKNRVVIFITL</sequence>
<dbReference type="PANTHER" id="PTHR31286:SF99">
    <property type="entry name" value="DUF4283 DOMAIN-CONTAINING PROTEIN"/>
    <property type="match status" value="1"/>
</dbReference>
<feature type="compositionally biased region" description="Polar residues" evidence="2">
    <location>
        <begin position="185"/>
        <end position="198"/>
    </location>
</feature>
<keyword evidence="1" id="KW-0479">Metal-binding</keyword>
<comment type="caution">
    <text evidence="4">The sequence shown here is derived from an EMBL/GenBank/DDBJ whole genome shotgun (WGS) entry which is preliminary data.</text>
</comment>
<dbReference type="GO" id="GO:0003676">
    <property type="term" value="F:nucleic acid binding"/>
    <property type="evidence" value="ECO:0007669"/>
    <property type="project" value="InterPro"/>
</dbReference>
<proteinExistence type="predicted"/>
<dbReference type="EMBL" id="JABEZW010000013">
    <property type="protein sequence ID" value="MBA0782793.1"/>
    <property type="molecule type" value="Genomic_DNA"/>
</dbReference>
<gene>
    <name evidence="4" type="ORF">Gotri_000617</name>
</gene>
<reference evidence="4 5" key="1">
    <citation type="journal article" date="2019" name="Genome Biol. Evol.">
        <title>Insights into the evolution of the New World diploid cottons (Gossypium, subgenus Houzingenia) based on genome sequencing.</title>
        <authorList>
            <person name="Grover C.E."/>
            <person name="Arick M.A. 2nd"/>
            <person name="Thrash A."/>
            <person name="Conover J.L."/>
            <person name="Sanders W.S."/>
            <person name="Peterson D.G."/>
            <person name="Frelichowski J.E."/>
            <person name="Scheffler J.A."/>
            <person name="Scheffler B.E."/>
            <person name="Wendel J.F."/>
        </authorList>
    </citation>
    <scope>NUCLEOTIDE SEQUENCE [LARGE SCALE GENOMIC DNA]</scope>
    <source>
        <strain evidence="4">8</strain>
        <tissue evidence="4">Leaf</tissue>
    </source>
</reference>
<dbReference type="AlphaFoldDB" id="A0A7J9FBW0"/>
<dbReference type="Proteomes" id="UP000593568">
    <property type="component" value="Unassembled WGS sequence"/>
</dbReference>
<accession>A0A7J9FBW0</accession>
<dbReference type="PROSITE" id="PS50158">
    <property type="entry name" value="ZF_CCHC"/>
    <property type="match status" value="1"/>
</dbReference>
<evidence type="ECO:0000313" key="5">
    <source>
        <dbReference type="Proteomes" id="UP000593568"/>
    </source>
</evidence>
<keyword evidence="5" id="KW-1185">Reference proteome</keyword>
<dbReference type="PANTHER" id="PTHR31286">
    <property type="entry name" value="GLYCINE-RICH CELL WALL STRUCTURAL PROTEIN 1.8-LIKE"/>
    <property type="match status" value="1"/>
</dbReference>
<evidence type="ECO:0000259" key="3">
    <source>
        <dbReference type="PROSITE" id="PS50158"/>
    </source>
</evidence>
<organism evidence="4 5">
    <name type="scientific">Gossypium trilobum</name>
    <dbReference type="NCBI Taxonomy" id="34281"/>
    <lineage>
        <taxon>Eukaryota</taxon>
        <taxon>Viridiplantae</taxon>
        <taxon>Streptophyta</taxon>
        <taxon>Embryophyta</taxon>
        <taxon>Tracheophyta</taxon>
        <taxon>Spermatophyta</taxon>
        <taxon>Magnoliopsida</taxon>
        <taxon>eudicotyledons</taxon>
        <taxon>Gunneridae</taxon>
        <taxon>Pentapetalae</taxon>
        <taxon>rosids</taxon>
        <taxon>malvids</taxon>
        <taxon>Malvales</taxon>
        <taxon>Malvaceae</taxon>
        <taxon>Malvoideae</taxon>
        <taxon>Gossypium</taxon>
    </lineage>
</organism>
<dbReference type="InterPro" id="IPR040256">
    <property type="entry name" value="At4g02000-like"/>
</dbReference>
<evidence type="ECO:0000256" key="1">
    <source>
        <dbReference type="PROSITE-ProRule" id="PRU00047"/>
    </source>
</evidence>
<feature type="compositionally biased region" description="Polar residues" evidence="2">
    <location>
        <begin position="142"/>
        <end position="158"/>
    </location>
</feature>
<protein>
    <recommendedName>
        <fullName evidence="3">CCHC-type domain-containing protein</fullName>
    </recommendedName>
</protein>
<evidence type="ECO:0000313" key="4">
    <source>
        <dbReference type="EMBL" id="MBA0782793.1"/>
    </source>
</evidence>
<keyword evidence="1" id="KW-0863">Zinc-finger</keyword>
<name>A0A7J9FBW0_9ROSI</name>
<dbReference type="GO" id="GO:0008270">
    <property type="term" value="F:zinc ion binding"/>
    <property type="evidence" value="ECO:0007669"/>
    <property type="project" value="UniProtKB-KW"/>
</dbReference>